<dbReference type="EMBL" id="CP061800">
    <property type="protein sequence ID" value="QTA86492.1"/>
    <property type="molecule type" value="Genomic_DNA"/>
</dbReference>
<reference evidence="1" key="1">
    <citation type="journal article" date="2021" name="Microb. Physiol.">
        <title>Proteogenomic Insights into the Physiology of Marine, Sulfate-Reducing, Filamentous Desulfonema limicola and Desulfonema magnum.</title>
        <authorList>
            <person name="Schnaars V."/>
            <person name="Wohlbrand L."/>
            <person name="Scheve S."/>
            <person name="Hinrichs C."/>
            <person name="Reinhardt R."/>
            <person name="Rabus R."/>
        </authorList>
    </citation>
    <scope>NUCLEOTIDE SEQUENCE</scope>
    <source>
        <strain evidence="1">4be13</strain>
    </source>
</reference>
<dbReference type="KEGG" id="dmm:dnm_025150"/>
<name>A0A975BJM7_9BACT</name>
<dbReference type="AlphaFoldDB" id="A0A975BJM7"/>
<gene>
    <name evidence="1" type="ORF">dnm_025150</name>
</gene>
<sequence>MNITDGKNIFHYFNTKRVRFECIRLFGSADNKYLTISFQYLPGEETRLFSRNDPSPVTEKAGFLRCSRKKDV</sequence>
<keyword evidence="2" id="KW-1185">Reference proteome</keyword>
<dbReference type="Proteomes" id="UP000663722">
    <property type="component" value="Chromosome"/>
</dbReference>
<proteinExistence type="predicted"/>
<accession>A0A975BJM7</accession>
<evidence type="ECO:0000313" key="1">
    <source>
        <dbReference type="EMBL" id="QTA86492.1"/>
    </source>
</evidence>
<protein>
    <submittedName>
        <fullName evidence="1">Uncharacterized protein</fullName>
    </submittedName>
</protein>
<evidence type="ECO:0000313" key="2">
    <source>
        <dbReference type="Proteomes" id="UP000663722"/>
    </source>
</evidence>
<organism evidence="1 2">
    <name type="scientific">Desulfonema magnum</name>
    <dbReference type="NCBI Taxonomy" id="45655"/>
    <lineage>
        <taxon>Bacteria</taxon>
        <taxon>Pseudomonadati</taxon>
        <taxon>Thermodesulfobacteriota</taxon>
        <taxon>Desulfobacteria</taxon>
        <taxon>Desulfobacterales</taxon>
        <taxon>Desulfococcaceae</taxon>
        <taxon>Desulfonema</taxon>
    </lineage>
</organism>